<protein>
    <submittedName>
        <fullName evidence="1">Uncharacterized protein</fullName>
    </submittedName>
</protein>
<gene>
    <name evidence="1" type="ORF">BU25DRAFT_473803</name>
</gene>
<name>A0ACB6RT65_9PLEO</name>
<proteinExistence type="predicted"/>
<organism evidence="1 2">
    <name type="scientific">Macroventuria anomochaeta</name>
    <dbReference type="NCBI Taxonomy" id="301207"/>
    <lineage>
        <taxon>Eukaryota</taxon>
        <taxon>Fungi</taxon>
        <taxon>Dikarya</taxon>
        <taxon>Ascomycota</taxon>
        <taxon>Pezizomycotina</taxon>
        <taxon>Dothideomycetes</taxon>
        <taxon>Pleosporomycetidae</taxon>
        <taxon>Pleosporales</taxon>
        <taxon>Pleosporineae</taxon>
        <taxon>Didymellaceae</taxon>
        <taxon>Macroventuria</taxon>
    </lineage>
</organism>
<accession>A0ACB6RT65</accession>
<evidence type="ECO:0000313" key="1">
    <source>
        <dbReference type="EMBL" id="KAF2625251.1"/>
    </source>
</evidence>
<keyword evidence="2" id="KW-1185">Reference proteome</keyword>
<evidence type="ECO:0000313" key="2">
    <source>
        <dbReference type="Proteomes" id="UP000799754"/>
    </source>
</evidence>
<dbReference type="Proteomes" id="UP000799754">
    <property type="component" value="Unassembled WGS sequence"/>
</dbReference>
<dbReference type="EMBL" id="MU006726">
    <property type="protein sequence ID" value="KAF2625251.1"/>
    <property type="molecule type" value="Genomic_DNA"/>
</dbReference>
<reference evidence="1" key="1">
    <citation type="journal article" date="2020" name="Stud. Mycol.">
        <title>101 Dothideomycetes genomes: a test case for predicting lifestyles and emergence of pathogens.</title>
        <authorList>
            <person name="Haridas S."/>
            <person name="Albert R."/>
            <person name="Binder M."/>
            <person name="Bloem J."/>
            <person name="Labutti K."/>
            <person name="Salamov A."/>
            <person name="Andreopoulos B."/>
            <person name="Baker S."/>
            <person name="Barry K."/>
            <person name="Bills G."/>
            <person name="Bluhm B."/>
            <person name="Cannon C."/>
            <person name="Castanera R."/>
            <person name="Culley D."/>
            <person name="Daum C."/>
            <person name="Ezra D."/>
            <person name="Gonzalez J."/>
            <person name="Henrissat B."/>
            <person name="Kuo A."/>
            <person name="Liang C."/>
            <person name="Lipzen A."/>
            <person name="Lutzoni F."/>
            <person name="Magnuson J."/>
            <person name="Mondo S."/>
            <person name="Nolan M."/>
            <person name="Ohm R."/>
            <person name="Pangilinan J."/>
            <person name="Park H.-J."/>
            <person name="Ramirez L."/>
            <person name="Alfaro M."/>
            <person name="Sun H."/>
            <person name="Tritt A."/>
            <person name="Yoshinaga Y."/>
            <person name="Zwiers L.-H."/>
            <person name="Turgeon B."/>
            <person name="Goodwin S."/>
            <person name="Spatafora J."/>
            <person name="Crous P."/>
            <person name="Grigoriev I."/>
        </authorList>
    </citation>
    <scope>NUCLEOTIDE SEQUENCE</scope>
    <source>
        <strain evidence="1">CBS 525.71</strain>
    </source>
</reference>
<sequence length="121" mass="13419">MELFSVSILVAPPMAMSCSAALILDSKYLTTGLKHPKNCINDGLKYRRRDSMYQELCQRQLRGVGETEYGPGEGIEYSWSGIISLSDDGVLSVGELPGKATQWMCWTSRTASQSTSFNMRI</sequence>
<comment type="caution">
    <text evidence="1">The sequence shown here is derived from an EMBL/GenBank/DDBJ whole genome shotgun (WGS) entry which is preliminary data.</text>
</comment>